<evidence type="ECO:0000313" key="4">
    <source>
        <dbReference type="EMBL" id="OQP53570.1"/>
    </source>
</evidence>
<dbReference type="GO" id="GO:0085020">
    <property type="term" value="P:protein K6-linked ubiquitination"/>
    <property type="evidence" value="ECO:0007669"/>
    <property type="project" value="TreeGrafter"/>
</dbReference>
<dbReference type="InterPro" id="IPR002110">
    <property type="entry name" value="Ankyrin_rpt"/>
</dbReference>
<comment type="caution">
    <text evidence="4">The sequence shown here is derived from an EMBL/GenBank/DDBJ whole genome shotgun (WGS) entry which is preliminary data.</text>
</comment>
<sequence length="150" mass="16851">MFNFSNQSVNAPLPNGVYPIEFAINEDDPDMVKLLIEAGADPNIDLGKGFTPLHEAMDACIDCMIQNNRDTFFPEHLEMVKVLFENGADPNKKDINGISPLDLINSYAGLKEGFDKLMNLFRPAIPNIDNLITYQERHPTASNYKNIHIN</sequence>
<dbReference type="Proteomes" id="UP000192276">
    <property type="component" value="Unassembled WGS sequence"/>
</dbReference>
<dbReference type="PROSITE" id="PS50297">
    <property type="entry name" value="ANK_REP_REGION"/>
    <property type="match status" value="1"/>
</dbReference>
<feature type="repeat" description="ANK" evidence="3">
    <location>
        <begin position="15"/>
        <end position="47"/>
    </location>
</feature>
<dbReference type="AlphaFoldDB" id="A0A1V9F583"/>
<dbReference type="RefSeq" id="WP_081169450.1">
    <property type="nucleotide sequence ID" value="NZ_LWBP01000210.1"/>
</dbReference>
<dbReference type="EMBL" id="LWBP01000210">
    <property type="protein sequence ID" value="OQP53570.1"/>
    <property type="molecule type" value="Genomic_DNA"/>
</dbReference>
<dbReference type="SMART" id="SM00248">
    <property type="entry name" value="ANK"/>
    <property type="match status" value="2"/>
</dbReference>
<evidence type="ECO:0000313" key="5">
    <source>
        <dbReference type="Proteomes" id="UP000192276"/>
    </source>
</evidence>
<dbReference type="InterPro" id="IPR036770">
    <property type="entry name" value="Ankyrin_rpt-contain_sf"/>
</dbReference>
<keyword evidence="1" id="KW-0677">Repeat</keyword>
<dbReference type="OrthoDB" id="407974at2"/>
<keyword evidence="5" id="KW-1185">Reference proteome</keyword>
<gene>
    <name evidence="4" type="ORF">A4R26_06225</name>
</gene>
<dbReference type="STRING" id="550983.A4R26_06225"/>
<evidence type="ECO:0000256" key="2">
    <source>
        <dbReference type="ARBA" id="ARBA00023043"/>
    </source>
</evidence>
<dbReference type="GO" id="GO:0004842">
    <property type="term" value="F:ubiquitin-protein transferase activity"/>
    <property type="evidence" value="ECO:0007669"/>
    <property type="project" value="TreeGrafter"/>
</dbReference>
<evidence type="ECO:0000256" key="3">
    <source>
        <dbReference type="PROSITE-ProRule" id="PRU00023"/>
    </source>
</evidence>
<reference evidence="5" key="1">
    <citation type="submission" date="2016-04" db="EMBL/GenBank/DDBJ databases">
        <authorList>
            <person name="Chen L."/>
            <person name="Zhuang W."/>
            <person name="Wang G."/>
        </authorList>
    </citation>
    <scope>NUCLEOTIDE SEQUENCE [LARGE SCALE GENOMIC DNA]</scope>
    <source>
        <strain evidence="5">208</strain>
    </source>
</reference>
<protein>
    <submittedName>
        <fullName evidence="4">Uncharacterized protein</fullName>
    </submittedName>
</protein>
<dbReference type="Pfam" id="PF12796">
    <property type="entry name" value="Ank_2"/>
    <property type="match status" value="1"/>
</dbReference>
<accession>A0A1V9F583</accession>
<dbReference type="PANTHER" id="PTHR24171">
    <property type="entry name" value="ANKYRIN REPEAT DOMAIN-CONTAINING PROTEIN 39-RELATED"/>
    <property type="match status" value="1"/>
</dbReference>
<organism evidence="4 5">
    <name type="scientific">Niastella populi</name>
    <dbReference type="NCBI Taxonomy" id="550983"/>
    <lineage>
        <taxon>Bacteria</taxon>
        <taxon>Pseudomonadati</taxon>
        <taxon>Bacteroidota</taxon>
        <taxon>Chitinophagia</taxon>
        <taxon>Chitinophagales</taxon>
        <taxon>Chitinophagaceae</taxon>
        <taxon>Niastella</taxon>
    </lineage>
</organism>
<keyword evidence="2 3" id="KW-0040">ANK repeat</keyword>
<name>A0A1V9F583_9BACT</name>
<dbReference type="SUPFAM" id="SSF48403">
    <property type="entry name" value="Ankyrin repeat"/>
    <property type="match status" value="1"/>
</dbReference>
<dbReference type="PROSITE" id="PS50088">
    <property type="entry name" value="ANK_REPEAT"/>
    <property type="match status" value="1"/>
</dbReference>
<dbReference type="Gene3D" id="1.25.40.20">
    <property type="entry name" value="Ankyrin repeat-containing domain"/>
    <property type="match status" value="1"/>
</dbReference>
<dbReference type="PANTHER" id="PTHR24171:SF8">
    <property type="entry name" value="BRCA1-ASSOCIATED RING DOMAIN PROTEIN 1"/>
    <property type="match status" value="1"/>
</dbReference>
<proteinExistence type="predicted"/>
<evidence type="ECO:0000256" key="1">
    <source>
        <dbReference type="ARBA" id="ARBA00022737"/>
    </source>
</evidence>